<dbReference type="CDD" id="cd00121">
    <property type="entry name" value="MATH"/>
    <property type="match status" value="1"/>
</dbReference>
<dbReference type="InterPro" id="IPR045005">
    <property type="entry name" value="BPM1-6"/>
</dbReference>
<dbReference type="InterPro" id="IPR000210">
    <property type="entry name" value="BTB/POZ_dom"/>
</dbReference>
<dbReference type="Gene3D" id="2.60.210.10">
    <property type="entry name" value="Apoptosis, Tumor Necrosis Factor Receptor Associated Protein 2, Chain A"/>
    <property type="match status" value="1"/>
</dbReference>
<dbReference type="Proteomes" id="UP000324897">
    <property type="component" value="Chromosome 6"/>
</dbReference>
<evidence type="ECO:0000256" key="2">
    <source>
        <dbReference type="ARBA" id="ARBA00010846"/>
    </source>
</evidence>
<dbReference type="PANTHER" id="PTHR26379">
    <property type="entry name" value="BTB/POZ AND MATH DOMAIN-CONTAINING PROTEIN 1"/>
    <property type="match status" value="1"/>
</dbReference>
<evidence type="ECO:0000313" key="5">
    <source>
        <dbReference type="Proteomes" id="UP000324897"/>
    </source>
</evidence>
<dbReference type="FunFam" id="3.30.710.10:FF:000159">
    <property type="entry name" value="Speckle-type POZ protein B"/>
    <property type="match status" value="1"/>
</dbReference>
<dbReference type="Pfam" id="PF00651">
    <property type="entry name" value="BTB"/>
    <property type="match status" value="1"/>
</dbReference>
<dbReference type="InterPro" id="IPR002083">
    <property type="entry name" value="MATH/TRAF_dom"/>
</dbReference>
<dbReference type="InterPro" id="IPR008974">
    <property type="entry name" value="TRAF-like"/>
</dbReference>
<comment type="caution">
    <text evidence="4">The sequence shown here is derived from an EMBL/GenBank/DDBJ whole genome shotgun (WGS) entry which is preliminary data.</text>
</comment>
<dbReference type="PANTHER" id="PTHR26379:SF180">
    <property type="entry name" value="TRAF TRANSCRIPTION FACTOR"/>
    <property type="match status" value="1"/>
</dbReference>
<dbReference type="InterPro" id="IPR056423">
    <property type="entry name" value="BACK_BPM_SPOP"/>
</dbReference>
<comment type="similarity">
    <text evidence="2">Belongs to the Tdpoz family.</text>
</comment>
<name>A0A5J9WS28_9POAL</name>
<evidence type="ECO:0000313" key="4">
    <source>
        <dbReference type="EMBL" id="TVU50160.1"/>
    </source>
</evidence>
<dbReference type="PROSITE" id="PS50097">
    <property type="entry name" value="BTB"/>
    <property type="match status" value="1"/>
</dbReference>
<dbReference type="GO" id="GO:0016567">
    <property type="term" value="P:protein ubiquitination"/>
    <property type="evidence" value="ECO:0007669"/>
    <property type="project" value="InterPro"/>
</dbReference>
<dbReference type="InterPro" id="IPR011333">
    <property type="entry name" value="SKP1/BTB/POZ_sf"/>
</dbReference>
<keyword evidence="5" id="KW-1185">Reference proteome</keyword>
<dbReference type="Gene3D" id="3.30.710.10">
    <property type="entry name" value="Potassium Channel Kv1.1, Chain A"/>
    <property type="match status" value="1"/>
</dbReference>
<dbReference type="SUPFAM" id="SSF49599">
    <property type="entry name" value="TRAF domain-like"/>
    <property type="match status" value="1"/>
</dbReference>
<evidence type="ECO:0000259" key="3">
    <source>
        <dbReference type="PROSITE" id="PS50097"/>
    </source>
</evidence>
<dbReference type="Gene3D" id="1.25.40.420">
    <property type="match status" value="1"/>
</dbReference>
<gene>
    <name evidence="4" type="ORF">EJB05_01520</name>
</gene>
<dbReference type="SUPFAM" id="SSF54695">
    <property type="entry name" value="POZ domain"/>
    <property type="match status" value="1"/>
</dbReference>
<organism evidence="4 5">
    <name type="scientific">Eragrostis curvula</name>
    <name type="common">weeping love grass</name>
    <dbReference type="NCBI Taxonomy" id="38414"/>
    <lineage>
        <taxon>Eukaryota</taxon>
        <taxon>Viridiplantae</taxon>
        <taxon>Streptophyta</taxon>
        <taxon>Embryophyta</taxon>
        <taxon>Tracheophyta</taxon>
        <taxon>Spermatophyta</taxon>
        <taxon>Magnoliopsida</taxon>
        <taxon>Liliopsida</taxon>
        <taxon>Poales</taxon>
        <taxon>Poaceae</taxon>
        <taxon>PACMAD clade</taxon>
        <taxon>Chloridoideae</taxon>
        <taxon>Eragrostideae</taxon>
        <taxon>Eragrostidinae</taxon>
        <taxon>Eragrostis</taxon>
    </lineage>
</organism>
<dbReference type="CDD" id="cd18280">
    <property type="entry name" value="BTB_POZ_BPM_plant"/>
    <property type="match status" value="1"/>
</dbReference>
<proteinExistence type="inferred from homology"/>
<protein>
    <recommendedName>
        <fullName evidence="3">BTB domain-containing protein</fullName>
    </recommendedName>
</protein>
<dbReference type="Pfam" id="PF24570">
    <property type="entry name" value="BACK_BPM_SPOP"/>
    <property type="match status" value="1"/>
</dbReference>
<dbReference type="SMART" id="SM00225">
    <property type="entry name" value="BTB"/>
    <property type="match status" value="1"/>
</dbReference>
<reference evidence="4 5" key="1">
    <citation type="journal article" date="2019" name="Sci. Rep.">
        <title>A high-quality genome of Eragrostis curvula grass provides insights into Poaceae evolution and supports new strategies to enhance forage quality.</title>
        <authorList>
            <person name="Carballo J."/>
            <person name="Santos B.A.C.M."/>
            <person name="Zappacosta D."/>
            <person name="Garbus I."/>
            <person name="Selva J.P."/>
            <person name="Gallo C.A."/>
            <person name="Diaz A."/>
            <person name="Albertini E."/>
            <person name="Caccamo M."/>
            <person name="Echenique V."/>
        </authorList>
    </citation>
    <scope>NUCLEOTIDE SEQUENCE [LARGE SCALE GENOMIC DNA]</scope>
    <source>
        <strain evidence="5">cv. Victoria</strain>
        <tissue evidence="4">Leaf</tissue>
    </source>
</reference>
<dbReference type="EMBL" id="RWGY01000002">
    <property type="protein sequence ID" value="TVU50160.1"/>
    <property type="molecule type" value="Genomic_DNA"/>
</dbReference>
<sequence length="351" mass="38536">MNLTCSHFTEAQVSGRLLKIDGCLPYNSPFTIPEHNKYVASRWEVDGYEWEIRFYPRNLGSDDGYDNLALELVFLSEARGNHVKASLSYRLLDPSGIHQPSAEKISPSKSFLRPSDSSGKLRIMTRTAPKSSGYLNMNGSVFVLCVLVVHKDPGAIPKQSPDLQKDLCQLLRSEAGADVTFIVSGEHLAAHKNILAARSPVFMAEFFGQMKETSSKCIEIKDMEAEVFKAMLGFIYTDTVPELDEMQGTATAMAQHLLVAADRYALDKLKVMCERRLALGVDAATVATTLALAEQHGCSQLKAKCVEFIAGGSSENLDAVLATEGFKCLEASSPSVVTEILRAVHAWRIKK</sequence>
<feature type="domain" description="BTB" evidence="3">
    <location>
        <begin position="177"/>
        <end position="244"/>
    </location>
</feature>
<comment type="pathway">
    <text evidence="1">Protein modification; protein ubiquitination.</text>
</comment>
<dbReference type="AlphaFoldDB" id="A0A5J9WS28"/>
<dbReference type="OrthoDB" id="1878800at2759"/>
<dbReference type="Gramene" id="TVU50160">
    <property type="protein sequence ID" value="TVU50160"/>
    <property type="gene ID" value="EJB05_01520"/>
</dbReference>
<evidence type="ECO:0000256" key="1">
    <source>
        <dbReference type="ARBA" id="ARBA00004906"/>
    </source>
</evidence>
<accession>A0A5J9WS28</accession>